<dbReference type="PANTHER" id="PTHR33542">
    <property type="entry name" value="SIROHYDROCHLORIN FERROCHELATASE, CHLOROPLASTIC"/>
    <property type="match status" value="1"/>
</dbReference>
<dbReference type="SUPFAM" id="SSF53800">
    <property type="entry name" value="Chelatase"/>
    <property type="match status" value="1"/>
</dbReference>
<evidence type="ECO:0000313" key="4">
    <source>
        <dbReference type="Proteomes" id="UP001218246"/>
    </source>
</evidence>
<protein>
    <submittedName>
        <fullName evidence="3">Sirohydrochlorin chelatase</fullName>
    </submittedName>
</protein>
<evidence type="ECO:0000256" key="1">
    <source>
        <dbReference type="ARBA" id="ARBA00022723"/>
    </source>
</evidence>
<dbReference type="PANTHER" id="PTHR33542:SF3">
    <property type="entry name" value="SIROHYDROCHLORIN FERROCHELATASE, CHLOROPLASTIC"/>
    <property type="match status" value="1"/>
</dbReference>
<name>A0ABT6H4E3_9BACI</name>
<accession>A0ABT6H4E3</accession>
<dbReference type="EMBL" id="JARULN010000007">
    <property type="protein sequence ID" value="MDG5754244.1"/>
    <property type="molecule type" value="Genomic_DNA"/>
</dbReference>
<comment type="caution">
    <text evidence="3">The sequence shown here is derived from an EMBL/GenBank/DDBJ whole genome shotgun (WGS) entry which is preliminary data.</text>
</comment>
<reference evidence="3 4" key="1">
    <citation type="submission" date="2023-04" db="EMBL/GenBank/DDBJ databases">
        <title>Ectobacillus antri isolated from activated sludge.</title>
        <authorList>
            <person name="Yan P."/>
            <person name="Liu X."/>
        </authorList>
    </citation>
    <scope>NUCLEOTIDE SEQUENCE [LARGE SCALE GENOMIC DNA]</scope>
    <source>
        <strain evidence="3 4">C18H</strain>
    </source>
</reference>
<keyword evidence="4" id="KW-1185">Reference proteome</keyword>
<dbReference type="RefSeq" id="WP_124563026.1">
    <property type="nucleotide sequence ID" value="NZ_JARRRY010000004.1"/>
</dbReference>
<keyword evidence="1" id="KW-0479">Metal-binding</keyword>
<evidence type="ECO:0000256" key="2">
    <source>
        <dbReference type="ARBA" id="ARBA00023239"/>
    </source>
</evidence>
<dbReference type="CDD" id="cd03414">
    <property type="entry name" value="CbiX_SirB_C"/>
    <property type="match status" value="1"/>
</dbReference>
<dbReference type="CDD" id="cd03416">
    <property type="entry name" value="CbiX_SirB_N"/>
    <property type="match status" value="1"/>
</dbReference>
<proteinExistence type="predicted"/>
<dbReference type="Gene3D" id="3.40.50.1400">
    <property type="match status" value="2"/>
</dbReference>
<dbReference type="Pfam" id="PF01903">
    <property type="entry name" value="CbiX"/>
    <property type="match status" value="2"/>
</dbReference>
<dbReference type="Proteomes" id="UP001218246">
    <property type="component" value="Unassembled WGS sequence"/>
</dbReference>
<organism evidence="3 4">
    <name type="scientific">Ectobacillus antri</name>
    <dbReference type="NCBI Taxonomy" id="2486280"/>
    <lineage>
        <taxon>Bacteria</taxon>
        <taxon>Bacillati</taxon>
        <taxon>Bacillota</taxon>
        <taxon>Bacilli</taxon>
        <taxon>Bacillales</taxon>
        <taxon>Bacillaceae</taxon>
        <taxon>Ectobacillus</taxon>
    </lineage>
</organism>
<keyword evidence="2" id="KW-0456">Lyase</keyword>
<evidence type="ECO:0000313" key="3">
    <source>
        <dbReference type="EMBL" id="MDG5754244.1"/>
    </source>
</evidence>
<gene>
    <name evidence="3" type="ORF">P6P90_09705</name>
</gene>
<dbReference type="InterPro" id="IPR002762">
    <property type="entry name" value="CbiX-like"/>
</dbReference>
<dbReference type="InterPro" id="IPR050963">
    <property type="entry name" value="Sirohydro_Cobaltochel/CbiX"/>
</dbReference>
<sequence length="250" mass="27808">MQAVLYVCHGSRVKEANEQARFFTEQAMKLVDAPIQEVCYLELAAPSIAQGFATCVTKGATRIAVVPVLLLTAVHAKEDIPNELLHVKEQYPNVTVTYGRPFGVHSSIIDILLERIDVNQAGEGARVLLVGRGSSDADVKRDMKQIAQLLKEAHPFQSVEICFLAAAEPRFEEALRTAATMQTQLFVVPYLLFTGLLMKGMEREVRRYGNHVVLCSYLGYHAHLQRILAERVSEAIRGEAFVSDYSAYGR</sequence>